<dbReference type="Gene3D" id="1.10.150.430">
    <property type="entry name" value="DUF3349, helical bundle"/>
    <property type="match status" value="1"/>
</dbReference>
<reference evidence="1" key="1">
    <citation type="submission" date="2022-10" db="EMBL/GenBank/DDBJ databases">
        <title>The complete genomes of actinobacterial strains from the NBC collection.</title>
        <authorList>
            <person name="Joergensen T.S."/>
            <person name="Alvarez Arevalo M."/>
            <person name="Sterndorff E.B."/>
            <person name="Faurdal D."/>
            <person name="Vuksanovic O."/>
            <person name="Mourched A.-S."/>
            <person name="Charusanti P."/>
            <person name="Shaw S."/>
            <person name="Blin K."/>
            <person name="Weber T."/>
        </authorList>
    </citation>
    <scope>NUCLEOTIDE SEQUENCE</scope>
    <source>
        <strain evidence="1">NBC_01482</strain>
    </source>
</reference>
<dbReference type="Pfam" id="PF11829">
    <property type="entry name" value="DUF3349"/>
    <property type="match status" value="1"/>
</dbReference>
<accession>A0ABZ1YM97</accession>
<name>A0ABZ1YM97_9NOCA</name>
<dbReference type="EMBL" id="CP109441">
    <property type="protein sequence ID" value="WUV44355.1"/>
    <property type="molecule type" value="Genomic_DNA"/>
</dbReference>
<gene>
    <name evidence="1" type="ORF">OG563_35060</name>
</gene>
<dbReference type="RefSeq" id="WP_327097764.1">
    <property type="nucleotide sequence ID" value="NZ_CP109149.1"/>
</dbReference>
<evidence type="ECO:0000313" key="1">
    <source>
        <dbReference type="EMBL" id="WUV44355.1"/>
    </source>
</evidence>
<evidence type="ECO:0000313" key="2">
    <source>
        <dbReference type="Proteomes" id="UP001432062"/>
    </source>
</evidence>
<dbReference type="InterPro" id="IPR044918">
    <property type="entry name" value="DUF3349_helical"/>
</dbReference>
<keyword evidence="2" id="KW-1185">Reference proteome</keyword>
<proteinExistence type="predicted"/>
<dbReference type="Proteomes" id="UP001432062">
    <property type="component" value="Chromosome"/>
</dbReference>
<organism evidence="1 2">
    <name type="scientific">Nocardia vinacea</name>
    <dbReference type="NCBI Taxonomy" id="96468"/>
    <lineage>
        <taxon>Bacteria</taxon>
        <taxon>Bacillati</taxon>
        <taxon>Actinomycetota</taxon>
        <taxon>Actinomycetes</taxon>
        <taxon>Mycobacteriales</taxon>
        <taxon>Nocardiaceae</taxon>
        <taxon>Nocardia</taxon>
    </lineage>
</organism>
<protein>
    <submittedName>
        <fullName evidence="1">DUF3349 domain-containing protein</fullName>
    </submittedName>
</protein>
<dbReference type="InterPro" id="IPR021784">
    <property type="entry name" value="DUF3349"/>
</dbReference>
<sequence length="106" mass="11614">MALSDLLTRIVAWLRAGYPHGVPDPDYVPLLALLSRRLPEADVRQVADALIEQGAIPADRVDIGVLITKLTNEMPLESDIARVRAHLQAAGWPIDDAWPDPDGDEN</sequence>